<dbReference type="InterPro" id="IPR039426">
    <property type="entry name" value="TonB-dep_rcpt-like"/>
</dbReference>
<feature type="domain" description="TonB-dependent receptor-like beta-barrel" evidence="14">
    <location>
        <begin position="399"/>
        <end position="935"/>
    </location>
</feature>
<evidence type="ECO:0000313" key="17">
    <source>
        <dbReference type="Proteomes" id="UP000032305"/>
    </source>
</evidence>
<evidence type="ECO:0000256" key="7">
    <source>
        <dbReference type="ARBA" id="ARBA00023136"/>
    </source>
</evidence>
<comment type="subcellular location">
    <subcellularLocation>
        <location evidence="1 9">Cell outer membrane</location>
        <topology evidence="1 9">Multi-pass membrane protein</topology>
    </subcellularLocation>
</comment>
<evidence type="ECO:0000256" key="10">
    <source>
        <dbReference type="PROSITE-ProRule" id="PRU10143"/>
    </source>
</evidence>
<evidence type="ECO:0000256" key="12">
    <source>
        <dbReference type="SAM" id="MobiDB-lite"/>
    </source>
</evidence>
<keyword evidence="4 9" id="KW-0812">Transmembrane</keyword>
<keyword evidence="16" id="KW-0675">Receptor</keyword>
<evidence type="ECO:0000256" key="13">
    <source>
        <dbReference type="SAM" id="SignalP"/>
    </source>
</evidence>
<comment type="similarity">
    <text evidence="9 11">Belongs to the TonB-dependent receptor family.</text>
</comment>
<evidence type="ECO:0000256" key="3">
    <source>
        <dbReference type="ARBA" id="ARBA00022452"/>
    </source>
</evidence>
<dbReference type="AlphaFoldDB" id="A0A0A1WC09"/>
<feature type="region of interest" description="Disordered" evidence="12">
    <location>
        <begin position="105"/>
        <end position="124"/>
    </location>
</feature>
<proteinExistence type="inferred from homology"/>
<evidence type="ECO:0000256" key="8">
    <source>
        <dbReference type="ARBA" id="ARBA00023237"/>
    </source>
</evidence>
<keyword evidence="5 13" id="KW-0732">Signal</keyword>
<keyword evidence="6 10" id="KW-0798">TonB box</keyword>
<evidence type="ECO:0000259" key="15">
    <source>
        <dbReference type="Pfam" id="PF07715"/>
    </source>
</evidence>
<dbReference type="InterPro" id="IPR036942">
    <property type="entry name" value="Beta-barrel_TonB_sf"/>
</dbReference>
<feature type="chain" id="PRO_5001982064" evidence="13">
    <location>
        <begin position="30"/>
        <end position="969"/>
    </location>
</feature>
<dbReference type="Gene3D" id="2.40.170.20">
    <property type="entry name" value="TonB-dependent receptor, beta-barrel domain"/>
    <property type="match status" value="1"/>
</dbReference>
<evidence type="ECO:0000256" key="5">
    <source>
        <dbReference type="ARBA" id="ARBA00022729"/>
    </source>
</evidence>
<keyword evidence="3 9" id="KW-1134">Transmembrane beta strand</keyword>
<dbReference type="PROSITE" id="PS00430">
    <property type="entry name" value="TONB_DEPENDENT_REC_1"/>
    <property type="match status" value="1"/>
</dbReference>
<feature type="compositionally biased region" description="Low complexity" evidence="12">
    <location>
        <begin position="105"/>
        <end position="117"/>
    </location>
</feature>
<dbReference type="EMBL" id="BBPI01000102">
    <property type="protein sequence ID" value="GAM02893.1"/>
    <property type="molecule type" value="Genomic_DNA"/>
</dbReference>
<dbReference type="Proteomes" id="UP000032305">
    <property type="component" value="Unassembled WGS sequence"/>
</dbReference>
<accession>A0A0A1WC09</accession>
<dbReference type="RefSeq" id="WP_042491286.1">
    <property type="nucleotide sequence ID" value="NZ_BBPI01000102.1"/>
</dbReference>
<evidence type="ECO:0000256" key="6">
    <source>
        <dbReference type="ARBA" id="ARBA00023077"/>
    </source>
</evidence>
<dbReference type="PANTHER" id="PTHR47234">
    <property type="match status" value="1"/>
</dbReference>
<evidence type="ECO:0000256" key="2">
    <source>
        <dbReference type="ARBA" id="ARBA00022448"/>
    </source>
</evidence>
<dbReference type="SUPFAM" id="SSF56935">
    <property type="entry name" value="Porins"/>
    <property type="match status" value="1"/>
</dbReference>
<dbReference type="PROSITE" id="PS52016">
    <property type="entry name" value="TONB_DEPENDENT_REC_3"/>
    <property type="match status" value="1"/>
</dbReference>
<organism evidence="16 17">
    <name type="scientific">Sphingomonas parapaucimobilis NBRC 15100</name>
    <dbReference type="NCBI Taxonomy" id="1219049"/>
    <lineage>
        <taxon>Bacteria</taxon>
        <taxon>Pseudomonadati</taxon>
        <taxon>Pseudomonadota</taxon>
        <taxon>Alphaproteobacteria</taxon>
        <taxon>Sphingomonadales</taxon>
        <taxon>Sphingomonadaceae</taxon>
        <taxon>Sphingomonas</taxon>
    </lineage>
</organism>
<evidence type="ECO:0000256" key="9">
    <source>
        <dbReference type="PROSITE-ProRule" id="PRU01360"/>
    </source>
</evidence>
<keyword evidence="17" id="KW-1185">Reference proteome</keyword>
<comment type="caution">
    <text evidence="16">The sequence shown here is derived from an EMBL/GenBank/DDBJ whole genome shotgun (WGS) entry which is preliminary data.</text>
</comment>
<sequence>MAYGPSRLRKWALASAAVGALILAVDAQAQTQATGGGAGVAENATGDDMTAGDNTIVVTGSRIRRNPLDQSAPLTAIDSADIARTGLSSIGDVLQRLPGAAGGLNSRFNRSGNNGNPPDGGGVGAGSAEIDLRYLGSRRTLVLVDGLRFINGSAASGIPGAVDLNAIPDSMIERVDVLRDGASTIYGSDAIAGVVNIITKKRQNGFLATAQLGGYDKGDGVTQNYQLSWGHRTADDRVSVVVGANYINQGSVFAGDRPYYAFPDPGATACTTTCSSGTPNGRFIINNPVTGESMNLTLKSNPLTQPRFDPLNPTGANSDFKAFTVADRFNFRPFNYLLTPQERVGAFVNFTGQLADNVRLSTRLIYNRRTSDNQAAPLPLFVGPDAGNGNLLDTISIDRTNPFNPFGVTLSAGNTGTPANYAFIGRRFVENGPRHYSQRVDTMYMSSTLDGQIPIGAGTWYWDANLIYAENQAKQVAHGNVNAANLAQALGPVANCTGACVPFNIFGGAGSITPAMINYVTFTQRDRSEQTMTDATLNLTGTLLQLPAGPLGLATGYEFRRQTGSFNPDPIVAAGLGSDIPAQPTAGAFDVHEVYGELSIPVLKDAPFFRLLEGSFAARYSDYSTSGNRTVMKGGLSWKPFEDLRLRGTWAQGFRAPSIGELFGTPSRFDGNVIDPCSGLASLPANSTVRQNCVALGVPVNYVQNGLQLPILTGGNRALKPERSESWVLGGVYSPSWAREAGIASQLSLEADYYTIRVDDAIASVGADVLLANCINQRDAVSCGAITRSATGSGQITQIRGLLQNIASLKSEGIDVTLLYRSPRVGAGSFGLNWASNFLFEYSTTLPTATGSEKLERQGTERGDQAYPRFKSVATIDWSSETFLASLTGRYIGKVVEPAYDNREMKPILYLDAQIGWTMPWLAQRLTLTMGVNNILGQRAPDCLSCGGFDPTTYDLPGQFGYARLGFKF</sequence>
<evidence type="ECO:0000256" key="1">
    <source>
        <dbReference type="ARBA" id="ARBA00004571"/>
    </source>
</evidence>
<keyword evidence="7 9" id="KW-0472">Membrane</keyword>
<name>A0A0A1WC09_9SPHN</name>
<dbReference type="OrthoDB" id="7051241at2"/>
<dbReference type="Pfam" id="PF07715">
    <property type="entry name" value="Plug"/>
    <property type="match status" value="1"/>
</dbReference>
<feature type="signal peptide" evidence="13">
    <location>
        <begin position="1"/>
        <end position="29"/>
    </location>
</feature>
<feature type="domain" description="TonB-dependent receptor plug" evidence="15">
    <location>
        <begin position="69"/>
        <end position="194"/>
    </location>
</feature>
<dbReference type="InterPro" id="IPR012910">
    <property type="entry name" value="Plug_dom"/>
</dbReference>
<dbReference type="Gene3D" id="2.170.130.10">
    <property type="entry name" value="TonB-dependent receptor, plug domain"/>
    <property type="match status" value="1"/>
</dbReference>
<dbReference type="PANTHER" id="PTHR47234:SF2">
    <property type="entry name" value="TONB-DEPENDENT RECEPTOR"/>
    <property type="match status" value="1"/>
</dbReference>
<evidence type="ECO:0000259" key="14">
    <source>
        <dbReference type="Pfam" id="PF00593"/>
    </source>
</evidence>
<dbReference type="eggNOG" id="COG4206">
    <property type="taxonomic scope" value="Bacteria"/>
</dbReference>
<dbReference type="Pfam" id="PF00593">
    <property type="entry name" value="TonB_dep_Rec_b-barrel"/>
    <property type="match status" value="1"/>
</dbReference>
<feature type="short sequence motif" description="TonB box" evidence="10">
    <location>
        <begin position="55"/>
        <end position="61"/>
    </location>
</feature>
<reference evidence="16 17" key="1">
    <citation type="submission" date="2014-11" db="EMBL/GenBank/DDBJ databases">
        <title>Whole genome shotgun sequence of Sphingomonas parapaucimobilis NBRC 15100.</title>
        <authorList>
            <person name="Katano-Makiyama Y."/>
            <person name="Hosoyama A."/>
            <person name="Hashimoto M."/>
            <person name="Hosoyama Y."/>
            <person name="Noguchi M."/>
            <person name="Numata M."/>
            <person name="Tsuchikane K."/>
            <person name="Hirakata S."/>
            <person name="Uohara A."/>
            <person name="Shimodaira J."/>
            <person name="Ohji S."/>
            <person name="Ichikawa N."/>
            <person name="Kimura A."/>
            <person name="Yamazoe A."/>
            <person name="Fujita N."/>
        </authorList>
    </citation>
    <scope>NUCLEOTIDE SEQUENCE [LARGE SCALE GENOMIC DNA]</scope>
    <source>
        <strain evidence="16 17">NBRC 15100</strain>
    </source>
</reference>
<keyword evidence="2 9" id="KW-0813">Transport</keyword>
<dbReference type="InterPro" id="IPR010916">
    <property type="entry name" value="TonB_box_CS"/>
</dbReference>
<protein>
    <submittedName>
        <fullName evidence="16">Putative TonB-dependent receptor</fullName>
    </submittedName>
</protein>
<dbReference type="InterPro" id="IPR037066">
    <property type="entry name" value="Plug_dom_sf"/>
</dbReference>
<evidence type="ECO:0000313" key="16">
    <source>
        <dbReference type="EMBL" id="GAM02893.1"/>
    </source>
</evidence>
<evidence type="ECO:0000256" key="4">
    <source>
        <dbReference type="ARBA" id="ARBA00022692"/>
    </source>
</evidence>
<dbReference type="GO" id="GO:0009279">
    <property type="term" value="C:cell outer membrane"/>
    <property type="evidence" value="ECO:0007669"/>
    <property type="project" value="UniProtKB-SubCell"/>
</dbReference>
<evidence type="ECO:0000256" key="11">
    <source>
        <dbReference type="RuleBase" id="RU003357"/>
    </source>
</evidence>
<gene>
    <name evidence="16" type="ORF">SP5_102_00010</name>
</gene>
<dbReference type="InterPro" id="IPR000531">
    <property type="entry name" value="Beta-barrel_TonB"/>
</dbReference>
<keyword evidence="8 9" id="KW-0998">Cell outer membrane</keyword>